<keyword evidence="3" id="KW-1185">Reference proteome</keyword>
<evidence type="ECO:0000259" key="1">
    <source>
        <dbReference type="PROSITE" id="PS51379"/>
    </source>
</evidence>
<dbReference type="PANTHER" id="PTHR42827">
    <property type="entry name" value="IRON-SULFUR CLUSTER-BINDING PROTEIN-RELATED"/>
    <property type="match status" value="1"/>
</dbReference>
<dbReference type="eggNOG" id="COG1600">
    <property type="taxonomic scope" value="Bacteria"/>
</dbReference>
<evidence type="ECO:0000313" key="3">
    <source>
        <dbReference type="Proteomes" id="UP000004198"/>
    </source>
</evidence>
<dbReference type="STRING" id="536227.Ccar_02745"/>
<accession>C6PMU7</accession>
<evidence type="ECO:0000313" key="2">
    <source>
        <dbReference type="EMBL" id="EET89525.1"/>
    </source>
</evidence>
<dbReference type="InterPro" id="IPR017896">
    <property type="entry name" value="4Fe4S_Fe-S-bd"/>
</dbReference>
<dbReference type="Proteomes" id="UP000004198">
    <property type="component" value="Unassembled WGS sequence"/>
</dbReference>
<reference evidence="2 3" key="1">
    <citation type="submission" date="2009-06" db="EMBL/GenBank/DDBJ databases">
        <title>The draft genome of Clostridium carboxidivorans P7.</title>
        <authorList>
            <consortium name="US DOE Joint Genome Institute (JGI-PGF)"/>
            <person name="Lucas S."/>
            <person name="Copeland A."/>
            <person name="Lapidus A."/>
            <person name="Glavina del Rio T."/>
            <person name="Tice H."/>
            <person name="Bruce D."/>
            <person name="Goodwin L."/>
            <person name="Pitluck S."/>
            <person name="Larimer F."/>
            <person name="Land M.L."/>
            <person name="Hauser L."/>
            <person name="Hemme C.L."/>
        </authorList>
    </citation>
    <scope>NUCLEOTIDE SEQUENCE [LARGE SCALE GENOMIC DNA]</scope>
    <source>
        <strain evidence="2 3">P7</strain>
    </source>
</reference>
<protein>
    <submittedName>
        <fullName evidence="2">Uncharacterized Fe-S protein-like protein</fullName>
    </submittedName>
</protein>
<feature type="domain" description="4Fe-4S ferredoxin-type" evidence="1">
    <location>
        <begin position="160"/>
        <end position="190"/>
    </location>
</feature>
<name>C6PMU7_9CLOT</name>
<proteinExistence type="predicted"/>
<dbReference type="AlphaFoldDB" id="C6PMU7"/>
<comment type="caution">
    <text evidence="2">The sequence shown here is derived from an EMBL/GenBank/DDBJ whole genome shotgun (WGS) entry which is preliminary data.</text>
</comment>
<sequence>MIDSNEIKKFLYDLGAEICGIAPIERFKNAPDGFHPKDIFPECKSVVVFAKRAPSASMLSGNRVVYTQVTISIFKELDRICVNTCCYLDKLHVGAVMIPADNPYEYWDNEKKQGKGILSLKHAGELAGIGVMGKNTLLVNEDLGNMMYLGALLIDKVVDYDPMITENYCYDKCKVCIENCPKKALNGVTVDQSLCRSNIAAQSAKGDWLYNCNKCRTLCPNVLGHKK</sequence>
<dbReference type="EMBL" id="ACVI01000001">
    <property type="protein sequence ID" value="EET89525.1"/>
    <property type="molecule type" value="Genomic_DNA"/>
</dbReference>
<dbReference type="OrthoDB" id="9784571at2"/>
<dbReference type="RefSeq" id="WP_007058999.1">
    <property type="nucleotide sequence ID" value="NZ_ACVI01000001.1"/>
</dbReference>
<dbReference type="PANTHER" id="PTHR42827:SF1">
    <property type="entry name" value="IRON-SULFUR CLUSTER-BINDING PROTEIN"/>
    <property type="match status" value="1"/>
</dbReference>
<dbReference type="PROSITE" id="PS51379">
    <property type="entry name" value="4FE4S_FER_2"/>
    <property type="match status" value="1"/>
</dbReference>
<organism evidence="2 3">
    <name type="scientific">Clostridium carboxidivorans P7</name>
    <dbReference type="NCBI Taxonomy" id="536227"/>
    <lineage>
        <taxon>Bacteria</taxon>
        <taxon>Bacillati</taxon>
        <taxon>Bacillota</taxon>
        <taxon>Clostridia</taxon>
        <taxon>Eubacteriales</taxon>
        <taxon>Clostridiaceae</taxon>
        <taxon>Clostridium</taxon>
    </lineage>
</organism>
<gene>
    <name evidence="2" type="ORF">CcarbDRAFT_0114</name>
</gene>